<keyword evidence="3" id="KW-1185">Reference proteome</keyword>
<gene>
    <name evidence="2" type="ORF">WMSIL1_LOCUS7411</name>
    <name evidence="1" type="ORF">WMSIL1_LOCUS7457</name>
</gene>
<dbReference type="AlphaFoldDB" id="A0A564YL56"/>
<sequence>MRVLIATVHRFLLSMPKNEIGLNIKSDLSFLRLARRLIWRPSQAHTVLVGTDTTHPNCQALGHVASGTANGAHEAVFCPVSEKKATPTISPILHPLNSPPRSGFPLSIMAFHRKCSPFS</sequence>
<dbReference type="EMBL" id="CABIJS010000256">
    <property type="protein sequence ID" value="VUZ47947.1"/>
    <property type="molecule type" value="Genomic_DNA"/>
</dbReference>
<evidence type="ECO:0000313" key="2">
    <source>
        <dbReference type="EMBL" id="VUZ47947.1"/>
    </source>
</evidence>
<evidence type="ECO:0000313" key="3">
    <source>
        <dbReference type="Proteomes" id="UP000321570"/>
    </source>
</evidence>
<organism evidence="1 3">
    <name type="scientific">Hymenolepis diminuta</name>
    <name type="common">Rat tapeworm</name>
    <dbReference type="NCBI Taxonomy" id="6216"/>
    <lineage>
        <taxon>Eukaryota</taxon>
        <taxon>Metazoa</taxon>
        <taxon>Spiralia</taxon>
        <taxon>Lophotrochozoa</taxon>
        <taxon>Platyhelminthes</taxon>
        <taxon>Cestoda</taxon>
        <taxon>Eucestoda</taxon>
        <taxon>Cyclophyllidea</taxon>
        <taxon>Hymenolepididae</taxon>
        <taxon>Hymenolepis</taxon>
    </lineage>
</organism>
<protein>
    <submittedName>
        <fullName evidence="1">Uncharacterized protein</fullName>
    </submittedName>
</protein>
<name>A0A564YL56_HYMDI</name>
<reference evidence="1 3" key="1">
    <citation type="submission" date="2019-07" db="EMBL/GenBank/DDBJ databases">
        <authorList>
            <person name="Jastrzebski P J."/>
            <person name="Paukszto L."/>
            <person name="Jastrzebski P J."/>
        </authorList>
    </citation>
    <scope>NUCLEOTIDE SEQUENCE [LARGE SCALE GENOMIC DNA]</scope>
    <source>
        <strain evidence="1 3">WMS-il1</strain>
    </source>
</reference>
<dbReference type="EMBL" id="CABIJS010000256">
    <property type="protein sequence ID" value="VUZ47946.1"/>
    <property type="molecule type" value="Genomic_DNA"/>
</dbReference>
<evidence type="ECO:0000313" key="1">
    <source>
        <dbReference type="EMBL" id="VUZ47946.1"/>
    </source>
</evidence>
<dbReference type="Proteomes" id="UP000321570">
    <property type="component" value="Unassembled WGS sequence"/>
</dbReference>
<proteinExistence type="predicted"/>
<accession>A0A564YL56</accession>